<feature type="region of interest" description="Disordered" evidence="2">
    <location>
        <begin position="2752"/>
        <end position="2823"/>
    </location>
</feature>
<proteinExistence type="predicted"/>
<feature type="region of interest" description="Disordered" evidence="2">
    <location>
        <begin position="1860"/>
        <end position="1887"/>
    </location>
</feature>
<evidence type="ECO:0000313" key="3">
    <source>
        <dbReference type="EMBL" id="JAS28213.1"/>
    </source>
</evidence>
<protein>
    <submittedName>
        <fullName evidence="3">Uncharacterized protein</fullName>
    </submittedName>
</protein>
<feature type="region of interest" description="Disordered" evidence="2">
    <location>
        <begin position="1918"/>
        <end position="1937"/>
    </location>
</feature>
<evidence type="ECO:0000256" key="1">
    <source>
        <dbReference type="SAM" id="Coils"/>
    </source>
</evidence>
<feature type="non-terminal residue" evidence="3">
    <location>
        <position position="1"/>
    </location>
</feature>
<feature type="compositionally biased region" description="Basic and acidic residues" evidence="2">
    <location>
        <begin position="69"/>
        <end position="78"/>
    </location>
</feature>
<feature type="compositionally biased region" description="Basic and acidic residues" evidence="2">
    <location>
        <begin position="2525"/>
        <end position="2539"/>
    </location>
</feature>
<evidence type="ECO:0000256" key="2">
    <source>
        <dbReference type="SAM" id="MobiDB-lite"/>
    </source>
</evidence>
<keyword evidence="1" id="KW-0175">Coiled coil</keyword>
<organism evidence="3">
    <name type="scientific">Clastoptera arizonana</name>
    <name type="common">Arizona spittle bug</name>
    <dbReference type="NCBI Taxonomy" id="38151"/>
    <lineage>
        <taxon>Eukaryota</taxon>
        <taxon>Metazoa</taxon>
        <taxon>Ecdysozoa</taxon>
        <taxon>Arthropoda</taxon>
        <taxon>Hexapoda</taxon>
        <taxon>Insecta</taxon>
        <taxon>Pterygota</taxon>
        <taxon>Neoptera</taxon>
        <taxon>Paraneoptera</taxon>
        <taxon>Hemiptera</taxon>
        <taxon>Auchenorrhyncha</taxon>
        <taxon>Cercopoidea</taxon>
        <taxon>Clastopteridae</taxon>
        <taxon>Clastoptera</taxon>
    </lineage>
</organism>
<feature type="compositionally biased region" description="Low complexity" evidence="2">
    <location>
        <begin position="2515"/>
        <end position="2524"/>
    </location>
</feature>
<gene>
    <name evidence="3" type="ORF">g.36754</name>
</gene>
<name>A0A1B6DRH7_9HEMI</name>
<feature type="region of interest" description="Disordered" evidence="2">
    <location>
        <begin position="2041"/>
        <end position="2100"/>
    </location>
</feature>
<feature type="coiled-coil region" evidence="1">
    <location>
        <begin position="818"/>
        <end position="852"/>
    </location>
</feature>
<feature type="compositionally biased region" description="Polar residues" evidence="2">
    <location>
        <begin position="561"/>
        <end position="574"/>
    </location>
</feature>
<feature type="region of interest" description="Disordered" evidence="2">
    <location>
        <begin position="561"/>
        <end position="590"/>
    </location>
</feature>
<feature type="compositionally biased region" description="Polar residues" evidence="2">
    <location>
        <begin position="126"/>
        <end position="137"/>
    </location>
</feature>
<feature type="compositionally biased region" description="Polar residues" evidence="2">
    <location>
        <begin position="2554"/>
        <end position="2565"/>
    </location>
</feature>
<feature type="compositionally biased region" description="Polar residues" evidence="2">
    <location>
        <begin position="1186"/>
        <end position="1229"/>
    </location>
</feature>
<feature type="compositionally biased region" description="Basic and acidic residues" evidence="2">
    <location>
        <begin position="2812"/>
        <end position="2823"/>
    </location>
</feature>
<feature type="region of interest" description="Disordered" evidence="2">
    <location>
        <begin position="2291"/>
        <end position="2315"/>
    </location>
</feature>
<feature type="region of interest" description="Disordered" evidence="2">
    <location>
        <begin position="1691"/>
        <end position="1772"/>
    </location>
</feature>
<feature type="compositionally biased region" description="Basic and acidic residues" evidence="2">
    <location>
        <begin position="1122"/>
        <end position="1131"/>
    </location>
</feature>
<accession>A0A1B6DRH7</accession>
<feature type="region of interest" description="Disordered" evidence="2">
    <location>
        <begin position="67"/>
        <end position="162"/>
    </location>
</feature>
<feature type="compositionally biased region" description="Polar residues" evidence="2">
    <location>
        <begin position="1"/>
        <end position="11"/>
    </location>
</feature>
<feature type="compositionally biased region" description="Low complexity" evidence="2">
    <location>
        <begin position="109"/>
        <end position="119"/>
    </location>
</feature>
<feature type="compositionally biased region" description="Polar residues" evidence="2">
    <location>
        <begin position="1878"/>
        <end position="1887"/>
    </location>
</feature>
<feature type="compositionally biased region" description="Basic and acidic residues" evidence="2">
    <location>
        <begin position="35"/>
        <end position="45"/>
    </location>
</feature>
<feature type="compositionally biased region" description="Low complexity" evidence="2">
    <location>
        <begin position="1153"/>
        <end position="1163"/>
    </location>
</feature>
<feature type="compositionally biased region" description="Basic and acidic residues" evidence="2">
    <location>
        <begin position="1860"/>
        <end position="1875"/>
    </location>
</feature>
<feature type="region of interest" description="Disordered" evidence="2">
    <location>
        <begin position="2218"/>
        <end position="2249"/>
    </location>
</feature>
<reference evidence="3" key="1">
    <citation type="submission" date="2015-12" db="EMBL/GenBank/DDBJ databases">
        <title>De novo transcriptome assembly of four potential Pierce s Disease insect vectors from Arizona vineyards.</title>
        <authorList>
            <person name="Tassone E.E."/>
        </authorList>
    </citation>
    <scope>NUCLEOTIDE SEQUENCE</scope>
</reference>
<feature type="compositionally biased region" description="Low complexity" evidence="2">
    <location>
        <begin position="2752"/>
        <end position="2761"/>
    </location>
</feature>
<feature type="compositionally biased region" description="Polar residues" evidence="2">
    <location>
        <begin position="1918"/>
        <end position="1932"/>
    </location>
</feature>
<feature type="region of interest" description="Disordered" evidence="2">
    <location>
        <begin position="1117"/>
        <end position="1230"/>
    </location>
</feature>
<feature type="region of interest" description="Disordered" evidence="2">
    <location>
        <begin position="2513"/>
        <end position="2565"/>
    </location>
</feature>
<feature type="region of interest" description="Disordered" evidence="2">
    <location>
        <begin position="1645"/>
        <end position="1671"/>
    </location>
</feature>
<dbReference type="EMBL" id="GEDC01009085">
    <property type="protein sequence ID" value="JAS28213.1"/>
    <property type="molecule type" value="Transcribed_RNA"/>
</dbReference>
<feature type="compositionally biased region" description="Low complexity" evidence="2">
    <location>
        <begin position="2227"/>
        <end position="2240"/>
    </location>
</feature>
<feature type="compositionally biased region" description="Polar residues" evidence="2">
    <location>
        <begin position="2073"/>
        <end position="2092"/>
    </location>
</feature>
<feature type="compositionally biased region" description="Acidic residues" evidence="2">
    <location>
        <begin position="1651"/>
        <end position="1661"/>
    </location>
</feature>
<sequence length="2823" mass="316761">IDAEQLDSSRITDSHLGYYSGSDHSFPKPPSIQKSEIKEESFDKTEEIEDYSVRKKFWEQLSSSGSFDNENKFQKSQESHQVNPPVPRPRLSIVSSVSLFKSEAESDTETTATTLSDSTVRIKNIPQDSVSKQSFTGSSDASDKEEESEAEHIDLSGPSTVQAGVQTTSLNVVSEITNMGQFKDDQSATADSDSEEEYITQTGGNKLSYENNGFVCDIEDSKVILLNNKINGEKSLENNIQNDSKIPSRPSCKSIYERSMSLPSEDITNLSENSVRAKKRFFEQQIKKEMVVDQLMTKLEEESSPEHKSFYHEPSDKTVTNTEATMNRQIHTHIFSHELDEQIDSLIPENKNIIEFKNELAEGVKIGSAKEIENSFVKAEKKYVRTDSVIHQAEIITQDEITIEKVKFNNIDTKLEDENYEVQLVNVNSMCDVFEQKSLKDLATLQDIEKEKNTLKSLDAKDSIVKVEDAKLYNKIDDLSSGFINQDLLETSDSVIEEILKYKTDMIAQPSDSLEVHVDKSEIESTEKEKEFTEDVRFFNEEAEKDYSYTEEDHIPSITVTLSGKQKTESCSQGESEDTQSESDVTPEEARCKEYKRTIPELDAHEFNDEEMSQIHPLVHTPEEHIPDTVWEVPVQQVPDQEMLLDSLIKKSITGENEYLPQTLNLSDDSNIKLNQLSKFEARKIAEEVVENIESKIVKRNDLDKHFSDKVLEEEKEQINQSFDATASHMGITDKKFQSNLNIAITSDPATFDKIESLEIYDDTSHKTNYDEFISKQQEISNIQITDVQKTIDETNDSVDIELKEDYEKDDLKKLKEKEVLEKTLAEVKESLEAAQEELIEEHKKKKETIHKKQSPSEFEFKVLSLEKSSDDSIQESHFEEAGLCLNEMQPTLSKTANFETVSKISVFETSEINTDSYGYSKNKSAELKINEEIFSRDSSKLKEQTHNYINETIIDKESSIKEDDLKINTEEQCIIPSSSCEIKLEEKMKKDSLLTTNVVLEQTIFNENQYSSTKKLETSKYDYESREMSTIKEKQKTEEHYQENIESNEHLKNISNDNIFSKEENTTLYQSSSITKDKSTEGVHSEIKDVRYIGNNENSTTSINIFSETIHQSNIELSNGRTKEEIRRTYSGESQKSSQDESVKSPVGAEGGISSSSSSGCKGDSDTVYNSDKPEVVMRKHKTIESVTQRLGNRSSGTDYEPYSSSGESHYHSFEQNSESIRTPSRPCSSDLELLVPGIATTGSSEYESAISHELSGKTFTSHDYHTAVSSLSSRESMKSLDSESSGNLASVEISSEASETLIPSTMELEKDMEGAVGPLVEEVTFFKSENNIIEPYDSDIPQHVICGESFISHENMSHSFKVSSSLDQSVIDVLEKDSVINQNIEKNFNIQDSITGMKRSHEMIFQPEIQPIISESPMSESSSHEEKFSLSLDDAGSVLSLTSISDNTANCTVIELSRTESDKMDGSVTSEQLSLTVSATSDPSFPFEYQEPADTKLICSKTEMTTSTQSTTNNEQVSAVTLTTSSIKEGGIQSVCTQVTSQSEEIQIIPNSSNRLAKEEYMCSNGPTQVEYNSKYDDVIEVKKKSGHRRSESKTFKPSMIPVFIKKHETSFNNLNEYISEDMAESDKYSEKISLTLKEVRNDEKKDVDETERLEDESYQTEADQGFHRDMREGRKLAEEVFNIEEDQDEIQELDSSRPHSQVSKSDSESGYRPISAGFSDDRPDSEIVELLKQCSSDTGSEDPIERPKTPEPIEESEIKDDTPELSSEAQASVAELEIEYSGAFSRSVEYESHVSPIRERPGHSIESWEHHLSDHDEELAEADAAFKMVPHISPTIVSSLPATIPEDPLAEKHELETREMDSKEEMKRRSVQEEVPSNGSIPDITVTQHMTPLVDRAFHYPDLELEEEMIKIASTPQTPASMSSHASSDTETDQGREYILEEENNYIIPEELDLSITTDEKTIYEKNDEIIERDPATDSPQSDSFEMLEKPDIADEFVIIEEVGKEAHEQDCEGKSVQIKEKRIIKKKDVEDEVIEIPQAPKTQMTNIKYYPSKGAPNENIGPFPFESDSPPTNNENQQTSELVTQEGTPPSDDEPEFELEVEAGKKWIEMQFHGDHPTTIYGYDVEYEHGPLEDIKEEDANELEQNSSRFGSIGSQVSHSVGSFGSVNKASLSSTPDYDVLAGRKYFTRSGEHDDVSMSSLQEFERIENLIAMETSKNKSRGSQDSLGSGNSSGNSKRFGTTKSAGDEVSVGSLKEFEGLETACFEADKIEIKAKEEEALLSEIDEGHESQASESESCETISAGGVVKGDSDSDDYEKRMFEIDEIIRQAQTNVERFIDIKAEDITDNNVLDKTESVGRGDSLEEVAKVPDLDLDAPLNTLASAAVTSYNGRAFVSNLKDHEVDMLLTSTDSLEIKTAFTKSGALTTSTDSLEQKTLPERDIMSVSSDSIEYQLREKKSKHKNDIMSDSIEVPCDKSSILTSTDSLEFDPIKLVTSDSIDEEEDICGQIGGIQDQSSSSGREGDLSSSGKEDSAEQNRMPPPRAELLLGSTDSLEPSSSTATHATYQYETDSMMSSSFTSGGSNTMVSSTETLDATAKTGVWFEDGRPYVTQVIEPDSDDDFTHTIHRTVELPPEIHKVTFRGPDAEKALREYIDNFSPGEDSTETQQVDKDGNVHITRIIQRRVIVRPEEMLQKDITTSIESERHLQNCPSQEMEERKTSENPYLFSSSFGILTHDLTNIPQKNISSHIPSSNPSSLDPFQRVTTNPDIKDDTMDDEMMKLSQGTTEGEENLSELASGYHDTLSDESDTKKMSSSIKD</sequence>
<feature type="compositionally biased region" description="Acidic residues" evidence="2">
    <location>
        <begin position="575"/>
        <end position="587"/>
    </location>
</feature>
<feature type="region of interest" description="Disordered" evidence="2">
    <location>
        <begin position="1"/>
        <end position="45"/>
    </location>
</feature>